<accession>A0A0A9X739</accession>
<reference evidence="2" key="2">
    <citation type="submission" date="2014-07" db="EMBL/GenBank/DDBJ databases">
        <authorList>
            <person name="Hull J."/>
        </authorList>
    </citation>
    <scope>NUCLEOTIDE SEQUENCE</scope>
</reference>
<protein>
    <submittedName>
        <fullName evidence="2">Protein valois</fullName>
    </submittedName>
</protein>
<feature type="signal peptide" evidence="1">
    <location>
        <begin position="1"/>
        <end position="20"/>
    </location>
</feature>
<keyword evidence="1" id="KW-0732">Signal</keyword>
<name>A0A0A9X739_LYGHE</name>
<feature type="chain" id="PRO_5002051165" evidence="1">
    <location>
        <begin position="21"/>
        <end position="114"/>
    </location>
</feature>
<evidence type="ECO:0000313" key="2">
    <source>
        <dbReference type="EMBL" id="JAG15819.1"/>
    </source>
</evidence>
<dbReference type="EMBL" id="GBHO01027785">
    <property type="protein sequence ID" value="JAG15819.1"/>
    <property type="molecule type" value="Transcribed_RNA"/>
</dbReference>
<dbReference type="AlphaFoldDB" id="A0A0A9X739"/>
<reference evidence="2" key="1">
    <citation type="journal article" date="2014" name="PLoS ONE">
        <title>Transcriptome-Based Identification of ABC Transporters in the Western Tarnished Plant Bug Lygus hesperus.</title>
        <authorList>
            <person name="Hull J.J."/>
            <person name="Chaney K."/>
            <person name="Geib S.M."/>
            <person name="Fabrick J.A."/>
            <person name="Brent C.S."/>
            <person name="Walsh D."/>
            <person name="Lavine L.C."/>
        </authorList>
    </citation>
    <scope>NUCLEOTIDE SEQUENCE</scope>
</reference>
<organism evidence="2">
    <name type="scientific">Lygus hesperus</name>
    <name type="common">Western plant bug</name>
    <dbReference type="NCBI Taxonomy" id="30085"/>
    <lineage>
        <taxon>Eukaryota</taxon>
        <taxon>Metazoa</taxon>
        <taxon>Ecdysozoa</taxon>
        <taxon>Arthropoda</taxon>
        <taxon>Hexapoda</taxon>
        <taxon>Insecta</taxon>
        <taxon>Pterygota</taxon>
        <taxon>Neoptera</taxon>
        <taxon>Paraneoptera</taxon>
        <taxon>Hemiptera</taxon>
        <taxon>Heteroptera</taxon>
        <taxon>Panheteroptera</taxon>
        <taxon>Cimicomorpha</taxon>
        <taxon>Miridae</taxon>
        <taxon>Mirini</taxon>
        <taxon>Lygus</taxon>
    </lineage>
</organism>
<gene>
    <name evidence="2" type="primary">vls</name>
    <name evidence="2" type="ORF">CM83_28709</name>
</gene>
<evidence type="ECO:0000256" key="1">
    <source>
        <dbReference type="SAM" id="SignalP"/>
    </source>
</evidence>
<sequence length="114" mass="12738">MVRFIAISILVVAAASVAAAIDSWHEVPYEECVRALSDPPRKPLCKCWQSVTPNDKLHGQSSTTKRQILKWFCAGRDPNFRMSVAKPLQHHVESSLSPKSSTMVHVNTVKNRGR</sequence>
<proteinExistence type="predicted"/>